<gene>
    <name evidence="5" type="ORF">IAA52_00380</name>
</gene>
<dbReference type="EMBL" id="DVFZ01000006">
    <property type="protein sequence ID" value="HIQ81541.1"/>
    <property type="molecule type" value="Genomic_DNA"/>
</dbReference>
<dbReference type="InterPro" id="IPR036452">
    <property type="entry name" value="Ribo_hydro-like"/>
</dbReference>
<reference evidence="5" key="2">
    <citation type="journal article" date="2021" name="PeerJ">
        <title>Extensive microbial diversity within the chicken gut microbiome revealed by metagenomics and culture.</title>
        <authorList>
            <person name="Gilroy R."/>
            <person name="Ravi A."/>
            <person name="Getino M."/>
            <person name="Pursley I."/>
            <person name="Horton D.L."/>
            <person name="Alikhan N.F."/>
            <person name="Baker D."/>
            <person name="Gharbi K."/>
            <person name="Hall N."/>
            <person name="Watson M."/>
            <person name="Adriaenssens E.M."/>
            <person name="Foster-Nyarko E."/>
            <person name="Jarju S."/>
            <person name="Secka A."/>
            <person name="Antonio M."/>
            <person name="Oren A."/>
            <person name="Chaudhuri R.R."/>
            <person name="La Ragione R."/>
            <person name="Hildebrand F."/>
            <person name="Pallen M.J."/>
        </authorList>
    </citation>
    <scope>NUCLEOTIDE SEQUENCE</scope>
    <source>
        <strain evidence="5">ChiSjej6B24-2974</strain>
    </source>
</reference>
<evidence type="ECO:0000256" key="3">
    <source>
        <dbReference type="SAM" id="SignalP"/>
    </source>
</evidence>
<dbReference type="GO" id="GO:0005829">
    <property type="term" value="C:cytosol"/>
    <property type="evidence" value="ECO:0007669"/>
    <property type="project" value="TreeGrafter"/>
</dbReference>
<dbReference type="AlphaFoldDB" id="A0A9D0ZLC0"/>
<dbReference type="GO" id="GO:0006152">
    <property type="term" value="P:purine nucleoside catabolic process"/>
    <property type="evidence" value="ECO:0007669"/>
    <property type="project" value="TreeGrafter"/>
</dbReference>
<dbReference type="PANTHER" id="PTHR12304:SF25">
    <property type="entry name" value="INOSINE_URIDINE-PREFERRING NUCLEOSIDE HYDROLASE DOMAIN-CONTAINING PROTEIN"/>
    <property type="match status" value="1"/>
</dbReference>
<dbReference type="SUPFAM" id="SSF53590">
    <property type="entry name" value="Nucleoside hydrolase"/>
    <property type="match status" value="1"/>
</dbReference>
<protein>
    <submittedName>
        <fullName evidence="5">Nucleoside hydrolase</fullName>
    </submittedName>
</protein>
<comment type="caution">
    <text evidence="5">The sequence shown here is derived from an EMBL/GenBank/DDBJ whole genome shotgun (WGS) entry which is preliminary data.</text>
</comment>
<proteinExistence type="predicted"/>
<dbReference type="InterPro" id="IPR001910">
    <property type="entry name" value="Inosine/uridine_hydrolase_dom"/>
</dbReference>
<dbReference type="Gene3D" id="3.90.245.10">
    <property type="entry name" value="Ribonucleoside hydrolase-like"/>
    <property type="match status" value="1"/>
</dbReference>
<accession>A0A9D0ZLC0</accession>
<keyword evidence="2" id="KW-0326">Glycosidase</keyword>
<dbReference type="PANTHER" id="PTHR12304">
    <property type="entry name" value="INOSINE-URIDINE PREFERRING NUCLEOSIDE HYDROLASE"/>
    <property type="match status" value="1"/>
</dbReference>
<reference evidence="5" key="1">
    <citation type="submission" date="2020-10" db="EMBL/GenBank/DDBJ databases">
        <authorList>
            <person name="Gilroy R."/>
        </authorList>
    </citation>
    <scope>NUCLEOTIDE SEQUENCE</scope>
    <source>
        <strain evidence="5">ChiSjej6B24-2974</strain>
    </source>
</reference>
<feature type="signal peptide" evidence="3">
    <location>
        <begin position="1"/>
        <end position="22"/>
    </location>
</feature>
<evidence type="ECO:0000256" key="1">
    <source>
        <dbReference type="ARBA" id="ARBA00022801"/>
    </source>
</evidence>
<sequence>MKKISAVILALMLALSALPALASESDEVYKVIFDTDMLEMHDDVKCMLMLLNSDKIDVLGVTTSPGNSHTEEGMAYTLRMLELFGYDEVPVYPGAGVPLVHAFDRYENAEAFRALYGGFPYGIFAREKPESYLELAEEPSIGYPEYLEPQDMNAVEFIAKTVKENPGEITLIVVGACTNVALAIRTYPEIIPLVKQVIYMGGAFDVPGNMTPVAECNFWMDPEAAKICLNAPFARQVVVPLDACMSAFVDKAFYDKMCAAPKTPFLEMYEELEVQYYQDEDDKSPVFDEITAALLINPEVVTRMEKRYVDVDITYGETYGKSLGYAESSIVPAGLQEVEIVMEVDEELLWSIMYEYLTK</sequence>
<evidence type="ECO:0000313" key="5">
    <source>
        <dbReference type="EMBL" id="HIQ81541.1"/>
    </source>
</evidence>
<keyword evidence="1 5" id="KW-0378">Hydrolase</keyword>
<organism evidence="5 6">
    <name type="scientific">Candidatus Pullichristensenella stercorigallinarum</name>
    <dbReference type="NCBI Taxonomy" id="2840909"/>
    <lineage>
        <taxon>Bacteria</taxon>
        <taxon>Bacillati</taxon>
        <taxon>Bacillota</taxon>
        <taxon>Clostridia</taxon>
        <taxon>Candidatus Pullichristensenella</taxon>
    </lineage>
</organism>
<evidence type="ECO:0000259" key="4">
    <source>
        <dbReference type="Pfam" id="PF01156"/>
    </source>
</evidence>
<feature type="domain" description="Inosine/uridine-preferring nucleoside hydrolase" evidence="4">
    <location>
        <begin position="31"/>
        <end position="350"/>
    </location>
</feature>
<name>A0A9D0ZLC0_9FIRM</name>
<dbReference type="Proteomes" id="UP000824260">
    <property type="component" value="Unassembled WGS sequence"/>
</dbReference>
<evidence type="ECO:0000313" key="6">
    <source>
        <dbReference type="Proteomes" id="UP000824260"/>
    </source>
</evidence>
<dbReference type="GO" id="GO:0008477">
    <property type="term" value="F:purine nucleosidase activity"/>
    <property type="evidence" value="ECO:0007669"/>
    <property type="project" value="TreeGrafter"/>
</dbReference>
<evidence type="ECO:0000256" key="2">
    <source>
        <dbReference type="ARBA" id="ARBA00023295"/>
    </source>
</evidence>
<keyword evidence="3" id="KW-0732">Signal</keyword>
<dbReference type="Pfam" id="PF01156">
    <property type="entry name" value="IU_nuc_hydro"/>
    <property type="match status" value="1"/>
</dbReference>
<dbReference type="InterPro" id="IPR023186">
    <property type="entry name" value="IUNH"/>
</dbReference>
<feature type="chain" id="PRO_5038714147" evidence="3">
    <location>
        <begin position="23"/>
        <end position="359"/>
    </location>
</feature>